<reference evidence="1" key="1">
    <citation type="journal article" date="2023" name="G3 (Bethesda)">
        <title>A reference genome for the long-term kleptoplast-retaining sea slug Elysia crispata morphotype clarki.</title>
        <authorList>
            <person name="Eastman K.E."/>
            <person name="Pendleton A.L."/>
            <person name="Shaikh M.A."/>
            <person name="Suttiyut T."/>
            <person name="Ogas R."/>
            <person name="Tomko P."/>
            <person name="Gavelis G."/>
            <person name="Widhalm J.R."/>
            <person name="Wisecaver J.H."/>
        </authorList>
    </citation>
    <scope>NUCLEOTIDE SEQUENCE</scope>
    <source>
        <strain evidence="1">ECLA1</strain>
    </source>
</reference>
<accession>A0AAE1CXL6</accession>
<sequence length="122" mass="13680">MSEYLGWPRTACNTNRCSFAKSNKVAESCRNIWAGHAVLVKLTDAPSQRLASRDFTRSTTFDIQEPSHRVLLLKNYGLPSPKCKESELQLTLNKSEGGAVAHVERPLVTYSLRSKTFLAPRK</sequence>
<evidence type="ECO:0000313" key="1">
    <source>
        <dbReference type="EMBL" id="KAK3742305.1"/>
    </source>
</evidence>
<protein>
    <submittedName>
        <fullName evidence="1">Uncharacterized protein</fullName>
    </submittedName>
</protein>
<dbReference type="Proteomes" id="UP001283361">
    <property type="component" value="Unassembled WGS sequence"/>
</dbReference>
<proteinExistence type="predicted"/>
<organism evidence="1 2">
    <name type="scientific">Elysia crispata</name>
    <name type="common">lettuce slug</name>
    <dbReference type="NCBI Taxonomy" id="231223"/>
    <lineage>
        <taxon>Eukaryota</taxon>
        <taxon>Metazoa</taxon>
        <taxon>Spiralia</taxon>
        <taxon>Lophotrochozoa</taxon>
        <taxon>Mollusca</taxon>
        <taxon>Gastropoda</taxon>
        <taxon>Heterobranchia</taxon>
        <taxon>Euthyneura</taxon>
        <taxon>Panpulmonata</taxon>
        <taxon>Sacoglossa</taxon>
        <taxon>Placobranchoidea</taxon>
        <taxon>Plakobranchidae</taxon>
        <taxon>Elysia</taxon>
    </lineage>
</organism>
<comment type="caution">
    <text evidence="1">The sequence shown here is derived from an EMBL/GenBank/DDBJ whole genome shotgun (WGS) entry which is preliminary data.</text>
</comment>
<gene>
    <name evidence="1" type="ORF">RRG08_066079</name>
</gene>
<keyword evidence="2" id="KW-1185">Reference proteome</keyword>
<evidence type="ECO:0000313" key="2">
    <source>
        <dbReference type="Proteomes" id="UP001283361"/>
    </source>
</evidence>
<dbReference type="AlphaFoldDB" id="A0AAE1CXL6"/>
<dbReference type="EMBL" id="JAWDGP010006365">
    <property type="protein sequence ID" value="KAK3742305.1"/>
    <property type="molecule type" value="Genomic_DNA"/>
</dbReference>
<name>A0AAE1CXL6_9GAST</name>